<dbReference type="AlphaFoldDB" id="A0A172QQY3"/>
<gene>
    <name evidence="1" type="ORF">ccrud_01965</name>
</gene>
<reference evidence="1 2" key="1">
    <citation type="submission" date="2016-05" db="EMBL/GenBank/DDBJ databases">
        <title>Complete genome sequence of Corynebacterium crudilactis, a new Corynebacterium species isolated from raw cow's milk.</title>
        <authorList>
            <person name="Christian R."/>
            <person name="Zimmermann J."/>
            <person name="Lipski A."/>
            <person name="Kalinowski J."/>
        </authorList>
    </citation>
    <scope>NUCLEOTIDE SEQUENCE [LARGE SCALE GENOMIC DNA]</scope>
    <source>
        <strain evidence="1 2">JZ16</strain>
    </source>
</reference>
<dbReference type="EMBL" id="CP015622">
    <property type="protein sequence ID" value="ANE03094.1"/>
    <property type="molecule type" value="Genomic_DNA"/>
</dbReference>
<evidence type="ECO:0000313" key="2">
    <source>
        <dbReference type="Proteomes" id="UP000076929"/>
    </source>
</evidence>
<dbReference type="KEGG" id="ccjz:ccrud_01965"/>
<proteinExistence type="predicted"/>
<dbReference type="Proteomes" id="UP000076929">
    <property type="component" value="Chromosome"/>
</dbReference>
<keyword evidence="2" id="KW-1185">Reference proteome</keyword>
<sequence>MQIVKLEKHPFKVCCFEACYESWKKKLQRLFMQCPKNRMSLHRIFVGYRVVLNREFTGLAKSVQSWEEICQKPIQIDEMIYTKSRMRIPLSFLLEAVNREDDFEEAAEINRLRDKLVEVASSHISSHEVGVGPASISVSTGLSWLAAIKFLKENPSYLDEFRL</sequence>
<organism evidence="1 2">
    <name type="scientific">Corynebacterium crudilactis</name>
    <dbReference type="NCBI Taxonomy" id="1652495"/>
    <lineage>
        <taxon>Bacteria</taxon>
        <taxon>Bacillati</taxon>
        <taxon>Actinomycetota</taxon>
        <taxon>Actinomycetes</taxon>
        <taxon>Mycobacteriales</taxon>
        <taxon>Corynebacteriaceae</taxon>
        <taxon>Corynebacterium</taxon>
    </lineage>
</organism>
<evidence type="ECO:0000313" key="1">
    <source>
        <dbReference type="EMBL" id="ANE03094.1"/>
    </source>
</evidence>
<name>A0A172QQY3_9CORY</name>
<protein>
    <submittedName>
        <fullName evidence="1">Uncharacterized protein</fullName>
    </submittedName>
</protein>
<accession>A0A172QQY3</accession>
<dbReference type="RefSeq" id="WP_066564107.1">
    <property type="nucleotide sequence ID" value="NZ_CP015622.1"/>
</dbReference>